<gene>
    <name evidence="2" type="ORF">PIB30_058479</name>
</gene>
<evidence type="ECO:0000256" key="1">
    <source>
        <dbReference type="SAM" id="MobiDB-lite"/>
    </source>
</evidence>
<evidence type="ECO:0000313" key="2">
    <source>
        <dbReference type="EMBL" id="MED6221835.1"/>
    </source>
</evidence>
<keyword evidence="3" id="KW-1185">Reference proteome</keyword>
<feature type="compositionally biased region" description="Pro residues" evidence="1">
    <location>
        <begin position="34"/>
        <end position="59"/>
    </location>
</feature>
<organism evidence="2 3">
    <name type="scientific">Stylosanthes scabra</name>
    <dbReference type="NCBI Taxonomy" id="79078"/>
    <lineage>
        <taxon>Eukaryota</taxon>
        <taxon>Viridiplantae</taxon>
        <taxon>Streptophyta</taxon>
        <taxon>Embryophyta</taxon>
        <taxon>Tracheophyta</taxon>
        <taxon>Spermatophyta</taxon>
        <taxon>Magnoliopsida</taxon>
        <taxon>eudicotyledons</taxon>
        <taxon>Gunneridae</taxon>
        <taxon>Pentapetalae</taxon>
        <taxon>rosids</taxon>
        <taxon>fabids</taxon>
        <taxon>Fabales</taxon>
        <taxon>Fabaceae</taxon>
        <taxon>Papilionoideae</taxon>
        <taxon>50 kb inversion clade</taxon>
        <taxon>dalbergioids sensu lato</taxon>
        <taxon>Dalbergieae</taxon>
        <taxon>Pterocarpus clade</taxon>
        <taxon>Stylosanthes</taxon>
    </lineage>
</organism>
<reference evidence="2 3" key="1">
    <citation type="journal article" date="2023" name="Plants (Basel)">
        <title>Bridging the Gap: Combining Genomics and Transcriptomics Approaches to Understand Stylosanthes scabra, an Orphan Legume from the Brazilian Caatinga.</title>
        <authorList>
            <person name="Ferreira-Neto J.R.C."/>
            <person name="da Silva M.D."/>
            <person name="Binneck E."/>
            <person name="de Melo N.F."/>
            <person name="da Silva R.H."/>
            <person name="de Melo A.L.T.M."/>
            <person name="Pandolfi V."/>
            <person name="Bustamante F.O."/>
            <person name="Brasileiro-Vidal A.C."/>
            <person name="Benko-Iseppon A.M."/>
        </authorList>
    </citation>
    <scope>NUCLEOTIDE SEQUENCE [LARGE SCALE GENOMIC DNA]</scope>
    <source>
        <tissue evidence="2">Leaves</tissue>
    </source>
</reference>
<feature type="region of interest" description="Disordered" evidence="1">
    <location>
        <begin position="1"/>
        <end position="59"/>
    </location>
</feature>
<feature type="region of interest" description="Disordered" evidence="1">
    <location>
        <begin position="128"/>
        <end position="162"/>
    </location>
</feature>
<evidence type="ECO:0000313" key="3">
    <source>
        <dbReference type="Proteomes" id="UP001341840"/>
    </source>
</evidence>
<accession>A0ABU6ZIS0</accession>
<dbReference type="EMBL" id="JASCZI010272352">
    <property type="protein sequence ID" value="MED6221835.1"/>
    <property type="molecule type" value="Genomic_DNA"/>
</dbReference>
<proteinExistence type="predicted"/>
<comment type="caution">
    <text evidence="2">The sequence shown here is derived from an EMBL/GenBank/DDBJ whole genome shotgun (WGS) entry which is preliminary data.</text>
</comment>
<feature type="region of interest" description="Disordered" evidence="1">
    <location>
        <begin position="74"/>
        <end position="108"/>
    </location>
</feature>
<name>A0ABU6ZIS0_9FABA</name>
<feature type="compositionally biased region" description="Polar residues" evidence="1">
    <location>
        <begin position="74"/>
        <end position="90"/>
    </location>
</feature>
<sequence>MGKNNEPADVGFTPKSGLNLSRGCDIKNLRLNTRPPPPNPTPLSLSPLPPPLPPIPLPPPPSLSFSLLASITSENHQCSQRAPRSMSSRGPNGAASARATAVTTPARNRMGATMATLAGYIESFVTKRKRGRKAGGAKRTEGEAGNKFGRRKRSGGRFGQWW</sequence>
<protein>
    <submittedName>
        <fullName evidence="2">Uncharacterized protein</fullName>
    </submittedName>
</protein>
<dbReference type="Proteomes" id="UP001341840">
    <property type="component" value="Unassembled WGS sequence"/>
</dbReference>